<name>A0A4U5M1Z0_STECR</name>
<dbReference type="GO" id="GO:0016020">
    <property type="term" value="C:membrane"/>
    <property type="evidence" value="ECO:0007669"/>
    <property type="project" value="UniProtKB-SubCell"/>
</dbReference>
<dbReference type="InterPro" id="IPR050271">
    <property type="entry name" value="UDP-glycosyltransferase"/>
</dbReference>
<keyword evidence="8" id="KW-1185">Reference proteome</keyword>
<organism evidence="7 8">
    <name type="scientific">Steinernema carpocapsae</name>
    <name type="common">Entomopathogenic nematode</name>
    <dbReference type="NCBI Taxonomy" id="34508"/>
    <lineage>
        <taxon>Eukaryota</taxon>
        <taxon>Metazoa</taxon>
        <taxon>Ecdysozoa</taxon>
        <taxon>Nematoda</taxon>
        <taxon>Chromadorea</taxon>
        <taxon>Rhabditida</taxon>
        <taxon>Tylenchina</taxon>
        <taxon>Panagrolaimomorpha</taxon>
        <taxon>Strongyloidoidea</taxon>
        <taxon>Steinernematidae</taxon>
        <taxon>Steinernema</taxon>
    </lineage>
</organism>
<dbReference type="CDD" id="cd03784">
    <property type="entry name" value="GT1_Gtf-like"/>
    <property type="match status" value="1"/>
</dbReference>
<evidence type="ECO:0000256" key="4">
    <source>
        <dbReference type="ARBA" id="ARBA00047475"/>
    </source>
</evidence>
<protein>
    <recommendedName>
        <fullName evidence="6">UDP-glucuronosyltransferase</fullName>
        <ecNumber evidence="6">2.4.1.17</ecNumber>
    </recommendedName>
</protein>
<dbReference type="Pfam" id="PF00201">
    <property type="entry name" value="UDPGT"/>
    <property type="match status" value="1"/>
</dbReference>
<comment type="caution">
    <text evidence="7">The sequence shown here is derived from an EMBL/GenBank/DDBJ whole genome shotgun (WGS) entry which is preliminary data.</text>
</comment>
<dbReference type="PANTHER" id="PTHR48043">
    <property type="entry name" value="EG:EG0003.4 PROTEIN-RELATED"/>
    <property type="match status" value="1"/>
</dbReference>
<accession>A0A4U5M1Z0</accession>
<reference evidence="7 8" key="2">
    <citation type="journal article" date="2019" name="G3 (Bethesda)">
        <title>Hybrid Assembly of the Genome of the Entomopathogenic Nematode Steinernema carpocapsae Identifies the X-Chromosome.</title>
        <authorList>
            <person name="Serra L."/>
            <person name="Macchietto M."/>
            <person name="Macias-Munoz A."/>
            <person name="McGill C.J."/>
            <person name="Rodriguez I.M."/>
            <person name="Rodriguez B."/>
            <person name="Murad R."/>
            <person name="Mortazavi A."/>
        </authorList>
    </citation>
    <scope>NUCLEOTIDE SEQUENCE [LARGE SCALE GENOMIC DNA]</scope>
    <source>
        <strain evidence="7 8">ALL</strain>
    </source>
</reference>
<dbReference type="SUPFAM" id="SSF53756">
    <property type="entry name" value="UDP-Glycosyltransferase/glycogen phosphorylase"/>
    <property type="match status" value="1"/>
</dbReference>
<reference evidence="7 8" key="1">
    <citation type="journal article" date="2015" name="Genome Biol.">
        <title>Comparative genomics of Steinernema reveals deeply conserved gene regulatory networks.</title>
        <authorList>
            <person name="Dillman A.R."/>
            <person name="Macchietto M."/>
            <person name="Porter C.F."/>
            <person name="Rogers A."/>
            <person name="Williams B."/>
            <person name="Antoshechkin I."/>
            <person name="Lee M.M."/>
            <person name="Goodwin Z."/>
            <person name="Lu X."/>
            <person name="Lewis E.E."/>
            <person name="Goodrich-Blair H."/>
            <person name="Stock S.P."/>
            <person name="Adams B.J."/>
            <person name="Sternberg P.W."/>
            <person name="Mortazavi A."/>
        </authorList>
    </citation>
    <scope>NUCLEOTIDE SEQUENCE [LARGE SCALE GENOMIC DNA]</scope>
    <source>
        <strain evidence="7 8">ALL</strain>
    </source>
</reference>
<gene>
    <name evidence="7" type="ORF">L596_026588</name>
</gene>
<dbReference type="GO" id="GO:0015020">
    <property type="term" value="F:glucuronosyltransferase activity"/>
    <property type="evidence" value="ECO:0007669"/>
    <property type="project" value="UniProtKB-EC"/>
</dbReference>
<evidence type="ECO:0000256" key="6">
    <source>
        <dbReference type="RuleBase" id="RU362059"/>
    </source>
</evidence>
<evidence type="ECO:0000256" key="5">
    <source>
        <dbReference type="RuleBase" id="RU003718"/>
    </source>
</evidence>
<dbReference type="PANTHER" id="PTHR48043:SF143">
    <property type="entry name" value="UDP-GLUCURONOSYLTRANSFERASE"/>
    <property type="match status" value="1"/>
</dbReference>
<keyword evidence="2 5" id="KW-0328">Glycosyltransferase</keyword>
<evidence type="ECO:0000256" key="2">
    <source>
        <dbReference type="ARBA" id="ARBA00022676"/>
    </source>
</evidence>
<dbReference type="OrthoDB" id="5835829at2759"/>
<evidence type="ECO:0000256" key="3">
    <source>
        <dbReference type="ARBA" id="ARBA00022679"/>
    </source>
</evidence>
<proteinExistence type="inferred from homology"/>
<comment type="subcellular location">
    <subcellularLocation>
        <location evidence="6">Membrane</location>
        <topology evidence="6">Single-pass membrane protein</topology>
    </subcellularLocation>
</comment>
<dbReference type="FunFam" id="3.40.50.2000:FF:000021">
    <property type="entry name" value="UDP-glucuronosyltransferase"/>
    <property type="match status" value="1"/>
</dbReference>
<dbReference type="AlphaFoldDB" id="A0A4U5M1Z0"/>
<keyword evidence="6" id="KW-0812">Transmembrane</keyword>
<keyword evidence="3 5" id="KW-0808">Transferase</keyword>
<dbReference type="InterPro" id="IPR002213">
    <property type="entry name" value="UDP_glucos_trans"/>
</dbReference>
<sequence>MPELLQKDALLEQLKAKKFDMIFVEHTTSCGSGLAQVLGIKTHIWMTSVTLLDHMSWMLSVPSPQSYVPTIADIKVTDRPSYTQRVMNLIAYAATVFVYRYGSIGINAVYREKYGQDFPDVDEIAKSSPIVFTAADEVVDFPRPGLPNVINIGGIGMSHKPKPLKEPLLSEMEKGQKGVVFFSFGSNVKTHVLPMDVKRHMVGVIALLPEYHFILKHDEEDKEMPILAKNLKNVYTTTWAPQTDILAHPRTKVFITHAGYNSMVEAAVAGVPVVAVPFFFDQVRNARVPERNGWGVFCSKMTLLEGSTELAKALKKVLENPEYKKNAVRTSKLVTEAPFSAEEKLLKYTNYVMQNDGRLPELQISGRDLDLIVYFNLDIFVPLVIVLLLAFVASIYALVAVLRCLCSRKVSKDKLS</sequence>
<feature type="transmembrane region" description="Helical" evidence="6">
    <location>
        <begin position="379"/>
        <end position="406"/>
    </location>
</feature>
<keyword evidence="6" id="KW-1133">Transmembrane helix</keyword>
<dbReference type="EC" id="2.4.1.17" evidence="6"/>
<comment type="catalytic activity">
    <reaction evidence="4 6">
        <text>glucuronate acceptor + UDP-alpha-D-glucuronate = acceptor beta-D-glucuronoside + UDP + H(+)</text>
        <dbReference type="Rhea" id="RHEA:21032"/>
        <dbReference type="ChEBI" id="CHEBI:15378"/>
        <dbReference type="ChEBI" id="CHEBI:58052"/>
        <dbReference type="ChEBI" id="CHEBI:58223"/>
        <dbReference type="ChEBI" id="CHEBI:132367"/>
        <dbReference type="ChEBI" id="CHEBI:132368"/>
        <dbReference type="EC" id="2.4.1.17"/>
    </reaction>
</comment>
<comment type="similarity">
    <text evidence="1 5">Belongs to the UDP-glycosyltransferase family.</text>
</comment>
<keyword evidence="6" id="KW-0472">Membrane</keyword>
<dbReference type="PROSITE" id="PS00375">
    <property type="entry name" value="UDPGT"/>
    <property type="match status" value="1"/>
</dbReference>
<dbReference type="InterPro" id="IPR035595">
    <property type="entry name" value="UDP_glycos_trans_CS"/>
</dbReference>
<dbReference type="Proteomes" id="UP000298663">
    <property type="component" value="Unassembled WGS sequence"/>
</dbReference>
<evidence type="ECO:0000256" key="1">
    <source>
        <dbReference type="ARBA" id="ARBA00009995"/>
    </source>
</evidence>
<dbReference type="Gene3D" id="3.40.50.2000">
    <property type="entry name" value="Glycogen Phosphorylase B"/>
    <property type="match status" value="1"/>
</dbReference>
<evidence type="ECO:0000313" key="8">
    <source>
        <dbReference type="Proteomes" id="UP000298663"/>
    </source>
</evidence>
<evidence type="ECO:0000313" key="7">
    <source>
        <dbReference type="EMBL" id="TKR62662.1"/>
    </source>
</evidence>
<dbReference type="EMBL" id="AZBU02000010">
    <property type="protein sequence ID" value="TKR62662.1"/>
    <property type="molecule type" value="Genomic_DNA"/>
</dbReference>